<comment type="function">
    <text evidence="3">Nucleoside triphosphate pyrophosphatase that hydrolyzes dTTP and UTP. May have a dual role in cell division arrest and in preventing the incorporation of modified nucleotides into cellular nucleic acids.</text>
</comment>
<dbReference type="PANTHER" id="PTHR43213">
    <property type="entry name" value="BIFUNCTIONAL DTTP/UTP PYROPHOSPHATASE/METHYLTRANSFERASE PROTEIN-RELATED"/>
    <property type="match status" value="1"/>
</dbReference>
<dbReference type="NCBIfam" id="TIGR00172">
    <property type="entry name" value="maf"/>
    <property type="match status" value="1"/>
</dbReference>
<dbReference type="CDD" id="cd00555">
    <property type="entry name" value="Maf"/>
    <property type="match status" value="1"/>
</dbReference>
<dbReference type="HAMAP" id="MF_00528">
    <property type="entry name" value="Maf"/>
    <property type="match status" value="1"/>
</dbReference>
<reference evidence="4" key="1">
    <citation type="submission" date="2022-09" db="EMBL/GenBank/DDBJ databases">
        <title>genome sequence of Deinococcus rubellus.</title>
        <authorList>
            <person name="Srinivasan S."/>
        </authorList>
    </citation>
    <scope>NUCLEOTIDE SEQUENCE</scope>
    <source>
        <strain evidence="4">Ant6</strain>
    </source>
</reference>
<sequence length="197" mass="20820">MPVPSASGLDVVLASGSPRRRELLEGLGVAFRVEVADLDERSDQFHPLEVARDLALQKGRAVAKRCPGAVVIASDTVVALGDFQLAKPADQAENAAFISQLSGQTHHVYTGVAVISPRGEDSEVSDTRVVFRALTPGEVEWYAQSGEGLDKAGGYGIQGLGSALIERIEGEYSGVVGFPLSIVIRLLRQHGVVVCGE</sequence>
<feature type="site" description="Important for substrate specificity" evidence="3">
    <location>
        <position position="158"/>
    </location>
</feature>
<evidence type="ECO:0000313" key="5">
    <source>
        <dbReference type="Proteomes" id="UP001060261"/>
    </source>
</evidence>
<proteinExistence type="inferred from homology"/>
<evidence type="ECO:0000313" key="4">
    <source>
        <dbReference type="EMBL" id="UWX63352.1"/>
    </source>
</evidence>
<dbReference type="Pfam" id="PF02545">
    <property type="entry name" value="Maf"/>
    <property type="match status" value="1"/>
</dbReference>
<dbReference type="PANTHER" id="PTHR43213:SF5">
    <property type="entry name" value="BIFUNCTIONAL DTTP_UTP PYROPHOSPHATASE_METHYLTRANSFERASE PROTEIN-RELATED"/>
    <property type="match status" value="1"/>
</dbReference>
<protein>
    <recommendedName>
        <fullName evidence="3">dTTP/UTP pyrophosphatase</fullName>
        <shortName evidence="3">dTTPase/UTPase</shortName>
        <ecNumber evidence="3">3.6.1.9</ecNumber>
    </recommendedName>
    <alternativeName>
        <fullName evidence="3">Nucleoside triphosphate pyrophosphatase</fullName>
    </alternativeName>
    <alternativeName>
        <fullName evidence="3">Nucleotide pyrophosphatase</fullName>
        <shortName evidence="3">Nucleotide PPase</shortName>
    </alternativeName>
</protein>
<comment type="caution">
    <text evidence="3">Lacks conserved residue(s) required for the propagation of feature annotation.</text>
</comment>
<dbReference type="Gene3D" id="3.90.950.10">
    <property type="match status" value="1"/>
</dbReference>
<organism evidence="4 5">
    <name type="scientific">Deinococcus rubellus</name>
    <dbReference type="NCBI Taxonomy" id="1889240"/>
    <lineage>
        <taxon>Bacteria</taxon>
        <taxon>Thermotogati</taxon>
        <taxon>Deinococcota</taxon>
        <taxon>Deinococci</taxon>
        <taxon>Deinococcales</taxon>
        <taxon>Deinococcaceae</taxon>
        <taxon>Deinococcus</taxon>
    </lineage>
</organism>
<evidence type="ECO:0000256" key="1">
    <source>
        <dbReference type="ARBA" id="ARBA00001968"/>
    </source>
</evidence>
<dbReference type="PIRSF" id="PIRSF006305">
    <property type="entry name" value="Maf"/>
    <property type="match status" value="1"/>
</dbReference>
<dbReference type="RefSeq" id="WP_260559640.1">
    <property type="nucleotide sequence ID" value="NZ_BAABEC010000018.1"/>
</dbReference>
<comment type="similarity">
    <text evidence="3">Belongs to the Maf family. YhdE subfamily.</text>
</comment>
<keyword evidence="5" id="KW-1185">Reference proteome</keyword>
<keyword evidence="3" id="KW-0546">Nucleotide metabolism</keyword>
<accession>A0ABY5YG31</accession>
<keyword evidence="2 3" id="KW-0378">Hydrolase</keyword>
<dbReference type="Proteomes" id="UP001060261">
    <property type="component" value="Chromosome"/>
</dbReference>
<dbReference type="InterPro" id="IPR029001">
    <property type="entry name" value="ITPase-like_fam"/>
</dbReference>
<feature type="site" description="Important for substrate specificity" evidence="3">
    <location>
        <position position="19"/>
    </location>
</feature>
<evidence type="ECO:0000256" key="2">
    <source>
        <dbReference type="ARBA" id="ARBA00022801"/>
    </source>
</evidence>
<evidence type="ECO:0000256" key="3">
    <source>
        <dbReference type="HAMAP-Rule" id="MF_00528"/>
    </source>
</evidence>
<comment type="subcellular location">
    <subcellularLocation>
        <location evidence="3">Cytoplasm</location>
    </subcellularLocation>
</comment>
<dbReference type="SUPFAM" id="SSF52972">
    <property type="entry name" value="ITPase-like"/>
    <property type="match status" value="1"/>
</dbReference>
<comment type="cofactor">
    <cofactor evidence="1 3">
        <name>a divalent metal cation</name>
        <dbReference type="ChEBI" id="CHEBI:60240"/>
    </cofactor>
</comment>
<comment type="catalytic activity">
    <reaction evidence="3">
        <text>UTP + H2O = UMP + diphosphate + H(+)</text>
        <dbReference type="Rhea" id="RHEA:29395"/>
        <dbReference type="ChEBI" id="CHEBI:15377"/>
        <dbReference type="ChEBI" id="CHEBI:15378"/>
        <dbReference type="ChEBI" id="CHEBI:33019"/>
        <dbReference type="ChEBI" id="CHEBI:46398"/>
        <dbReference type="ChEBI" id="CHEBI:57865"/>
        <dbReference type="EC" id="3.6.1.9"/>
    </reaction>
</comment>
<name>A0ABY5YG31_9DEIO</name>
<feature type="active site" description="Proton acceptor" evidence="3">
    <location>
        <position position="75"/>
    </location>
</feature>
<dbReference type="EMBL" id="CP104213">
    <property type="protein sequence ID" value="UWX63352.1"/>
    <property type="molecule type" value="Genomic_DNA"/>
</dbReference>
<comment type="catalytic activity">
    <reaction evidence="3">
        <text>dTTP + H2O = dTMP + diphosphate + H(+)</text>
        <dbReference type="Rhea" id="RHEA:28534"/>
        <dbReference type="ChEBI" id="CHEBI:15377"/>
        <dbReference type="ChEBI" id="CHEBI:15378"/>
        <dbReference type="ChEBI" id="CHEBI:33019"/>
        <dbReference type="ChEBI" id="CHEBI:37568"/>
        <dbReference type="ChEBI" id="CHEBI:63528"/>
        <dbReference type="EC" id="3.6.1.9"/>
    </reaction>
</comment>
<dbReference type="EC" id="3.6.1.9" evidence="3"/>
<gene>
    <name evidence="4" type="ORF">N0D28_11410</name>
</gene>
<feature type="site" description="Important for substrate specificity" evidence="3">
    <location>
        <position position="76"/>
    </location>
</feature>
<dbReference type="InterPro" id="IPR003697">
    <property type="entry name" value="Maf-like"/>
</dbReference>
<keyword evidence="3" id="KW-0963">Cytoplasm</keyword>